<evidence type="ECO:0000256" key="1">
    <source>
        <dbReference type="ARBA" id="ARBA00004196"/>
    </source>
</evidence>
<feature type="signal peptide" evidence="6">
    <location>
        <begin position="1"/>
        <end position="20"/>
    </location>
</feature>
<keyword evidence="4" id="KW-0406">Ion transport</keyword>
<dbReference type="PROSITE" id="PS50983">
    <property type="entry name" value="FE_B12_PBP"/>
    <property type="match status" value="1"/>
</dbReference>
<feature type="domain" description="Fe/B12 periplasmic-binding" evidence="7">
    <location>
        <begin position="24"/>
        <end position="291"/>
    </location>
</feature>
<dbReference type="RefSeq" id="WP_369600213.1">
    <property type="nucleotide sequence ID" value="NZ_CP154858.1"/>
</dbReference>
<dbReference type="InterPro" id="IPR051313">
    <property type="entry name" value="Bact_iron-sidero_bind"/>
</dbReference>
<dbReference type="PANTHER" id="PTHR30532:SF1">
    <property type="entry name" value="IRON(3+)-HYDROXAMATE-BINDING PROTEIN FHUD"/>
    <property type="match status" value="1"/>
</dbReference>
<keyword evidence="5 6" id="KW-0732">Signal</keyword>
<organism evidence="8">
    <name type="scientific">Thermohahella caldifontis</name>
    <dbReference type="NCBI Taxonomy" id="3142973"/>
    <lineage>
        <taxon>Bacteria</taxon>
        <taxon>Pseudomonadati</taxon>
        <taxon>Pseudomonadota</taxon>
        <taxon>Gammaproteobacteria</taxon>
        <taxon>Oceanospirillales</taxon>
        <taxon>Hahellaceae</taxon>
        <taxon>Thermohahella</taxon>
    </lineage>
</organism>
<dbReference type="PANTHER" id="PTHR30532">
    <property type="entry name" value="IRON III DICITRATE-BINDING PERIPLASMIC PROTEIN"/>
    <property type="match status" value="1"/>
</dbReference>
<reference evidence="8" key="1">
    <citation type="submission" date="2024-05" db="EMBL/GenBank/DDBJ databases">
        <title>Genome sequencing of novel strain.</title>
        <authorList>
            <person name="Ganbat D."/>
            <person name="Ganbat S."/>
            <person name="Lee S.-J."/>
        </authorList>
    </citation>
    <scope>NUCLEOTIDE SEQUENCE</scope>
    <source>
        <strain evidence="8">SMD15-11</strain>
    </source>
</reference>
<proteinExistence type="inferred from homology"/>
<dbReference type="InterPro" id="IPR002491">
    <property type="entry name" value="ABC_transptr_periplasmic_BD"/>
</dbReference>
<dbReference type="Pfam" id="PF01497">
    <property type="entry name" value="Peripla_BP_2"/>
    <property type="match status" value="1"/>
</dbReference>
<keyword evidence="4" id="KW-0408">Iron</keyword>
<accession>A0AB39UT18</accession>
<dbReference type="CDD" id="cd01146">
    <property type="entry name" value="FhuD"/>
    <property type="match status" value="1"/>
</dbReference>
<evidence type="ECO:0000256" key="3">
    <source>
        <dbReference type="ARBA" id="ARBA00022448"/>
    </source>
</evidence>
<keyword evidence="4" id="KW-0410">Iron transport</keyword>
<feature type="chain" id="PRO_5044187647" evidence="6">
    <location>
        <begin position="21"/>
        <end position="294"/>
    </location>
</feature>
<dbReference type="EMBL" id="CP154858">
    <property type="protein sequence ID" value="XDT71175.1"/>
    <property type="molecule type" value="Genomic_DNA"/>
</dbReference>
<dbReference type="GO" id="GO:0030288">
    <property type="term" value="C:outer membrane-bounded periplasmic space"/>
    <property type="evidence" value="ECO:0007669"/>
    <property type="project" value="TreeGrafter"/>
</dbReference>
<dbReference type="Gene3D" id="3.40.50.1980">
    <property type="entry name" value="Nitrogenase molybdenum iron protein domain"/>
    <property type="match status" value="2"/>
</dbReference>
<comment type="subcellular location">
    <subcellularLocation>
        <location evidence="1">Cell envelope</location>
    </subcellularLocation>
</comment>
<sequence length="294" mass="32457">MLRLTSTLLAGLIFSTFGHAGQVRVAALSWTATEMLLSLGITPVAVASQNGYRIWQSNTPPLPEGVAEIGYRDRPSLEALASARPAAIVGYPWRHGPARQWLERIAPLVLLPQYSRDEPDMDYLDQMRRNFIRLGVLTGREALARQQLQAMNDVLARCARVIRKHGLQGSPVLFGKPVGMGLGIRIYGTDSMPSGVLMRLGLQVPPIRTLPGRDFSHYSGSRLLQLPAAKLLLSAKDTVLRTSTTADPIWRLLEARKERRVYWLPALWSYGGPVSVVRMAELTTYALTGTATCE</sequence>
<evidence type="ECO:0000256" key="4">
    <source>
        <dbReference type="ARBA" id="ARBA00022496"/>
    </source>
</evidence>
<protein>
    <submittedName>
        <fullName evidence="8">Iron-siderophore ABC transporter substrate-binding protein</fullName>
    </submittedName>
</protein>
<dbReference type="AlphaFoldDB" id="A0AB39UT18"/>
<name>A0AB39UT18_9GAMM</name>
<evidence type="ECO:0000256" key="2">
    <source>
        <dbReference type="ARBA" id="ARBA00008814"/>
    </source>
</evidence>
<dbReference type="KEGG" id="tcd:AAIA72_10190"/>
<evidence type="ECO:0000256" key="6">
    <source>
        <dbReference type="SAM" id="SignalP"/>
    </source>
</evidence>
<evidence type="ECO:0000313" key="8">
    <source>
        <dbReference type="EMBL" id="XDT71175.1"/>
    </source>
</evidence>
<evidence type="ECO:0000259" key="7">
    <source>
        <dbReference type="PROSITE" id="PS50983"/>
    </source>
</evidence>
<comment type="similarity">
    <text evidence="2">Belongs to the bacterial solute-binding protein 8 family.</text>
</comment>
<evidence type="ECO:0000256" key="5">
    <source>
        <dbReference type="ARBA" id="ARBA00022729"/>
    </source>
</evidence>
<gene>
    <name evidence="8" type="ORF">AAIA72_10190</name>
</gene>
<dbReference type="GO" id="GO:1901678">
    <property type="term" value="P:iron coordination entity transport"/>
    <property type="evidence" value="ECO:0007669"/>
    <property type="project" value="UniProtKB-ARBA"/>
</dbReference>
<dbReference type="SUPFAM" id="SSF53807">
    <property type="entry name" value="Helical backbone' metal receptor"/>
    <property type="match status" value="1"/>
</dbReference>
<keyword evidence="3" id="KW-0813">Transport</keyword>